<reference evidence="3 4" key="1">
    <citation type="submission" date="2018-11" db="EMBL/GenBank/DDBJ databases">
        <title>Genomic Encyclopedia of Type Strains, Phase IV (KMG-IV): sequencing the most valuable type-strain genomes for metagenomic binning, comparative biology and taxonomic classification.</title>
        <authorList>
            <person name="Goeker M."/>
        </authorList>
    </citation>
    <scope>NUCLEOTIDE SEQUENCE [LARGE SCALE GENOMIC DNA]</scope>
    <source>
        <strain evidence="3 4">DSM 100316</strain>
    </source>
</reference>
<dbReference type="AlphaFoldDB" id="A0A3N2DGS6"/>
<feature type="signal peptide" evidence="1">
    <location>
        <begin position="1"/>
        <end position="19"/>
    </location>
</feature>
<accession>A0A3N2DGS6</accession>
<sequence length="341" mass="37309">MKKWLAALVGIGFASSVLAASSGLLKTNHPNNYVVQKGDTLWDISDEFLNDAWKWPEIWQVNPQINNPHLIYPGDLLSLVYVDGQPRIRLKRNSGGVVKLGPTIRTDDLSRAIPAIPLEKIHAFLSKGRFIEQGDLEGKPYVVAGGKRHIISGAGDQLFARGDFDENHASYGIYRKDELFTDPETEEVLGLQMRNIGMGHLVDQQDDIATFELYSSAEEARIGDTLLASDIREVSANYLPSAPSVDISGVIIGVGKGVSQVGKMSVVVINRGERDGLAEGNVLAIMKKGEVVSDRVADEMIQLPDQRAGLLMVFRVFNKLSYGLVLKANQGLSVDDKVVMP</sequence>
<feature type="domain" description="LysM" evidence="2">
    <location>
        <begin position="31"/>
        <end position="79"/>
    </location>
</feature>
<organism evidence="3 4">
    <name type="scientific">Sinobacterium caligoides</name>
    <dbReference type="NCBI Taxonomy" id="933926"/>
    <lineage>
        <taxon>Bacteria</taxon>
        <taxon>Pseudomonadati</taxon>
        <taxon>Pseudomonadota</taxon>
        <taxon>Gammaproteobacteria</taxon>
        <taxon>Cellvibrionales</taxon>
        <taxon>Spongiibacteraceae</taxon>
        <taxon>Sinobacterium</taxon>
    </lineage>
</organism>
<keyword evidence="1" id="KW-0732">Signal</keyword>
<dbReference type="InterPro" id="IPR052196">
    <property type="entry name" value="Bact_Kbp"/>
</dbReference>
<dbReference type="OrthoDB" id="9765158at2"/>
<dbReference type="SUPFAM" id="SSF54106">
    <property type="entry name" value="LysM domain"/>
    <property type="match status" value="1"/>
</dbReference>
<comment type="caution">
    <text evidence="3">The sequence shown here is derived from an EMBL/GenBank/DDBJ whole genome shotgun (WGS) entry which is preliminary data.</text>
</comment>
<gene>
    <name evidence="3" type="ORF">EDC56_3230</name>
</gene>
<dbReference type="InterPro" id="IPR018392">
    <property type="entry name" value="LysM"/>
</dbReference>
<dbReference type="Pfam" id="PF01476">
    <property type="entry name" value="LysM"/>
    <property type="match status" value="1"/>
</dbReference>
<dbReference type="PANTHER" id="PTHR34700">
    <property type="entry name" value="POTASSIUM BINDING PROTEIN KBP"/>
    <property type="match status" value="1"/>
</dbReference>
<dbReference type="RefSeq" id="WP_123713555.1">
    <property type="nucleotide sequence ID" value="NZ_RKHR01000006.1"/>
</dbReference>
<dbReference type="PROSITE" id="PS51782">
    <property type="entry name" value="LYSM"/>
    <property type="match status" value="1"/>
</dbReference>
<evidence type="ECO:0000256" key="1">
    <source>
        <dbReference type="SAM" id="SignalP"/>
    </source>
</evidence>
<dbReference type="SMART" id="SM00257">
    <property type="entry name" value="LysM"/>
    <property type="match status" value="1"/>
</dbReference>
<dbReference type="InterPro" id="IPR036779">
    <property type="entry name" value="LysM_dom_sf"/>
</dbReference>
<dbReference type="Proteomes" id="UP000275394">
    <property type="component" value="Unassembled WGS sequence"/>
</dbReference>
<dbReference type="PANTHER" id="PTHR34700:SF4">
    <property type="entry name" value="PHAGE-LIKE ELEMENT PBSX PROTEIN XKDP"/>
    <property type="match status" value="1"/>
</dbReference>
<dbReference type="CDD" id="cd00118">
    <property type="entry name" value="LysM"/>
    <property type="match status" value="1"/>
</dbReference>
<evidence type="ECO:0000313" key="3">
    <source>
        <dbReference type="EMBL" id="ROR98990.1"/>
    </source>
</evidence>
<evidence type="ECO:0000259" key="2">
    <source>
        <dbReference type="PROSITE" id="PS51782"/>
    </source>
</evidence>
<proteinExistence type="predicted"/>
<protein>
    <submittedName>
        <fullName evidence="3">LysM domain-containing protein</fullName>
    </submittedName>
</protein>
<feature type="chain" id="PRO_5018198369" evidence="1">
    <location>
        <begin position="20"/>
        <end position="341"/>
    </location>
</feature>
<dbReference type="Gene3D" id="3.10.350.10">
    <property type="entry name" value="LysM domain"/>
    <property type="match status" value="1"/>
</dbReference>
<dbReference type="EMBL" id="RKHR01000006">
    <property type="protein sequence ID" value="ROR98990.1"/>
    <property type="molecule type" value="Genomic_DNA"/>
</dbReference>
<name>A0A3N2DGS6_9GAMM</name>
<evidence type="ECO:0000313" key="4">
    <source>
        <dbReference type="Proteomes" id="UP000275394"/>
    </source>
</evidence>
<keyword evidence="4" id="KW-1185">Reference proteome</keyword>